<dbReference type="Pfam" id="PF00583">
    <property type="entry name" value="Acetyltransf_1"/>
    <property type="match status" value="1"/>
</dbReference>
<feature type="domain" description="N-acetyltransferase" evidence="1">
    <location>
        <begin position="146"/>
        <end position="283"/>
    </location>
</feature>
<dbReference type="Gene3D" id="3.40.630.30">
    <property type="match status" value="1"/>
</dbReference>
<keyword evidence="3" id="KW-1185">Reference proteome</keyword>
<dbReference type="SUPFAM" id="SSF55729">
    <property type="entry name" value="Acyl-CoA N-acyltransferases (Nat)"/>
    <property type="match status" value="1"/>
</dbReference>
<dbReference type="InterPro" id="IPR016181">
    <property type="entry name" value="Acyl_CoA_acyltransferase"/>
</dbReference>
<dbReference type="InterPro" id="IPR000182">
    <property type="entry name" value="GNAT_dom"/>
</dbReference>
<dbReference type="EMBL" id="WHOC01000047">
    <property type="protein sequence ID" value="NOU86028.1"/>
    <property type="molecule type" value="Genomic_DNA"/>
</dbReference>
<proteinExistence type="predicted"/>
<dbReference type="PROSITE" id="PS51186">
    <property type="entry name" value="GNAT"/>
    <property type="match status" value="1"/>
</dbReference>
<evidence type="ECO:0000313" key="3">
    <source>
        <dbReference type="Proteomes" id="UP000658690"/>
    </source>
</evidence>
<gene>
    <name evidence="2" type="ORF">GC102_09595</name>
</gene>
<name>A0ABX1YYK1_9BACL</name>
<sequence>MVCLIRLLKYDDLTLFKEDVISYLVQNEAENNLVLGVLQSLSEKDEIPLFMATVIKDNDIGLVLLQTKPNQIILSKSVAFTSKEVHEIGEKLITATQEIPGFIGEKKLATELAMYISNVKGIQASVLMDQIIYKLEKVKKKPNVNGKIRSVIESDHYIIKEWVYQFCNETNQPISLEEADKRAGRMIDKGNLVAWEVNGELVSMAASTRPTPNNITISYVYTPISERKKGYASDCVSAFTQILLDRGYKTTSLYTDFSNPTSNKIYTQIGYHAIMDSIVFLFK</sequence>
<organism evidence="2 3">
    <name type="scientific">Paenibacillus germinis</name>
    <dbReference type="NCBI Taxonomy" id="2654979"/>
    <lineage>
        <taxon>Bacteria</taxon>
        <taxon>Bacillati</taxon>
        <taxon>Bacillota</taxon>
        <taxon>Bacilli</taxon>
        <taxon>Bacillales</taxon>
        <taxon>Paenibacillaceae</taxon>
        <taxon>Paenibacillus</taxon>
    </lineage>
</organism>
<accession>A0ABX1YYK1</accession>
<dbReference type="Proteomes" id="UP000658690">
    <property type="component" value="Unassembled WGS sequence"/>
</dbReference>
<comment type="caution">
    <text evidence="2">The sequence shown here is derived from an EMBL/GenBank/DDBJ whole genome shotgun (WGS) entry which is preliminary data.</text>
</comment>
<evidence type="ECO:0000259" key="1">
    <source>
        <dbReference type="PROSITE" id="PS51186"/>
    </source>
</evidence>
<protein>
    <submittedName>
        <fullName evidence="2">GNAT family N-acetyltransferase</fullName>
    </submittedName>
</protein>
<evidence type="ECO:0000313" key="2">
    <source>
        <dbReference type="EMBL" id="NOU86028.1"/>
    </source>
</evidence>
<reference evidence="2 3" key="1">
    <citation type="submission" date="2019-10" db="EMBL/GenBank/DDBJ databases">
        <title>Description of Paenibacillus choica sp. nov.</title>
        <authorList>
            <person name="Carlier A."/>
            <person name="Qi S."/>
        </authorList>
    </citation>
    <scope>NUCLEOTIDE SEQUENCE [LARGE SCALE GENOMIC DNA]</scope>
    <source>
        <strain evidence="2 3">LMG 31460</strain>
    </source>
</reference>